<dbReference type="InterPro" id="IPR045183">
    <property type="entry name" value="Ebi-like"/>
</dbReference>
<name>A0A9P4QG07_9PEZI</name>
<evidence type="ECO:0000313" key="6">
    <source>
        <dbReference type="EMBL" id="KAF2724174.1"/>
    </source>
</evidence>
<reference evidence="6" key="1">
    <citation type="journal article" date="2020" name="Stud. Mycol.">
        <title>101 Dothideomycetes genomes: a test case for predicting lifestyles and emergence of pathogens.</title>
        <authorList>
            <person name="Haridas S."/>
            <person name="Albert R."/>
            <person name="Binder M."/>
            <person name="Bloem J."/>
            <person name="Labutti K."/>
            <person name="Salamov A."/>
            <person name="Andreopoulos B."/>
            <person name="Baker S."/>
            <person name="Barry K."/>
            <person name="Bills G."/>
            <person name="Bluhm B."/>
            <person name="Cannon C."/>
            <person name="Castanera R."/>
            <person name="Culley D."/>
            <person name="Daum C."/>
            <person name="Ezra D."/>
            <person name="Gonzalez J."/>
            <person name="Henrissat B."/>
            <person name="Kuo A."/>
            <person name="Liang C."/>
            <person name="Lipzen A."/>
            <person name="Lutzoni F."/>
            <person name="Magnuson J."/>
            <person name="Mondo S."/>
            <person name="Nolan M."/>
            <person name="Ohm R."/>
            <person name="Pangilinan J."/>
            <person name="Park H.-J."/>
            <person name="Ramirez L."/>
            <person name="Alfaro M."/>
            <person name="Sun H."/>
            <person name="Tritt A."/>
            <person name="Yoshinaga Y."/>
            <person name="Zwiers L.-H."/>
            <person name="Turgeon B."/>
            <person name="Goodwin S."/>
            <person name="Spatafora J."/>
            <person name="Crous P."/>
            <person name="Grigoriev I."/>
        </authorList>
    </citation>
    <scope>NUCLEOTIDE SEQUENCE</scope>
    <source>
        <strain evidence="6">CBS 116435</strain>
    </source>
</reference>
<dbReference type="PANTHER" id="PTHR22846">
    <property type="entry name" value="WD40 REPEAT PROTEIN"/>
    <property type="match status" value="1"/>
</dbReference>
<comment type="caution">
    <text evidence="6">The sequence shown here is derived from an EMBL/GenBank/DDBJ whole genome shotgun (WGS) entry which is preliminary data.</text>
</comment>
<evidence type="ECO:0000256" key="1">
    <source>
        <dbReference type="ARBA" id="ARBA00004123"/>
    </source>
</evidence>
<keyword evidence="7" id="KW-1185">Reference proteome</keyword>
<dbReference type="GO" id="GO:0003714">
    <property type="term" value="F:transcription corepressor activity"/>
    <property type="evidence" value="ECO:0007669"/>
    <property type="project" value="InterPro"/>
</dbReference>
<comment type="subcellular location">
    <subcellularLocation>
        <location evidence="1">Nucleus</location>
    </subcellularLocation>
</comment>
<evidence type="ECO:0000313" key="7">
    <source>
        <dbReference type="Proteomes" id="UP000799441"/>
    </source>
</evidence>
<dbReference type="Gene3D" id="1.20.960.30">
    <property type="match status" value="1"/>
</dbReference>
<gene>
    <name evidence="6" type="ORF">K431DRAFT_310495</name>
</gene>
<dbReference type="OrthoDB" id="1367865at2759"/>
<dbReference type="GO" id="GO:0034967">
    <property type="term" value="C:Set3 complex"/>
    <property type="evidence" value="ECO:0007669"/>
    <property type="project" value="TreeGrafter"/>
</dbReference>
<protein>
    <recommendedName>
        <fullName evidence="8">LisH domain-containing protein</fullName>
    </recommendedName>
</protein>
<evidence type="ECO:0000256" key="2">
    <source>
        <dbReference type="ARBA" id="ARBA00022574"/>
    </source>
</evidence>
<accession>A0A9P4QG07</accession>
<keyword evidence="4" id="KW-0539">Nucleus</keyword>
<feature type="compositionally biased region" description="Polar residues" evidence="5">
    <location>
        <begin position="664"/>
        <end position="676"/>
    </location>
</feature>
<sequence>MAAPAATTEGASSRGSTAGPLSSDHVNYLIFRYLQESGFENACKALWRDWHRLPEFKEPEKLPFATAVGRHELISVIQDGLYFDELQAQQTREHRRFQWTGSQSVILPKRLGPVDDEELSGAERRGRANSRPGSRSKRRVQRPGLGGLRAPDEFPTPAAKRQRRSEGADVAVNGGNGMDLDAKTPASVDAEAFAEGDAEVASPAVEEETEIVEMPERYDSMDVATQTDEKSTQKLDTLYWKVEGPDATLDHASWTPATDAKDITHQHLLLAGQNLCRSYEIPVFCSNETEPAQLSTTDPIRMRPNSMVTALAWHPGGKVATFAVDGTRDLPDGTAEPDQQIVDYSAEHGNILYPPGPPLETSSSVVSKMIYNPSGTRLLVLKISVKGGLVQVWNTPSSESDQTDREMQHRDEPAAWCILERMPCDAAWTSDDSFSVCGQQGLFRRFQINVPRRAFMNGLNTPDSFTAESIALHSLEEIQHDRIPSWKATENDFEKLCYDPYHSVTVLLAPNSRALVYCTDGPSTSSSQDLREGLLTLDGNPSDISMRPSAKTSDQDRSPEAATFAITFTSGSCRLYTLSSPLQEPIAVKETDSWHMQAEKGASLSTSWTPDGGHLAVVSLSKIELWRLQDFIPGTGNDDRKQNNRLRREKLTTWVPGPQFYNPNAKTLTASQNAKPNGSGDAVKDGVDEDVRKQVTEPRAAWSSDGESLFFGLEQSIAIIRFRPRLSSPSPSLSTGEQTDDVVVNGK</sequence>
<feature type="region of interest" description="Disordered" evidence="5">
    <location>
        <begin position="110"/>
        <end position="181"/>
    </location>
</feature>
<dbReference type="EMBL" id="MU003773">
    <property type="protein sequence ID" value="KAF2724174.1"/>
    <property type="molecule type" value="Genomic_DNA"/>
</dbReference>
<dbReference type="AlphaFoldDB" id="A0A9P4QG07"/>
<evidence type="ECO:0000256" key="4">
    <source>
        <dbReference type="ARBA" id="ARBA00023242"/>
    </source>
</evidence>
<organism evidence="6 7">
    <name type="scientific">Polychaeton citri CBS 116435</name>
    <dbReference type="NCBI Taxonomy" id="1314669"/>
    <lineage>
        <taxon>Eukaryota</taxon>
        <taxon>Fungi</taxon>
        <taxon>Dikarya</taxon>
        <taxon>Ascomycota</taxon>
        <taxon>Pezizomycotina</taxon>
        <taxon>Dothideomycetes</taxon>
        <taxon>Dothideomycetidae</taxon>
        <taxon>Capnodiales</taxon>
        <taxon>Capnodiaceae</taxon>
        <taxon>Polychaeton</taxon>
    </lineage>
</organism>
<proteinExistence type="predicted"/>
<feature type="region of interest" description="Disordered" evidence="5">
    <location>
        <begin position="726"/>
        <end position="747"/>
    </location>
</feature>
<dbReference type="Proteomes" id="UP000799441">
    <property type="component" value="Unassembled WGS sequence"/>
</dbReference>
<dbReference type="GO" id="GO:0006357">
    <property type="term" value="P:regulation of transcription by RNA polymerase II"/>
    <property type="evidence" value="ECO:0007669"/>
    <property type="project" value="TreeGrafter"/>
</dbReference>
<keyword evidence="3" id="KW-0677">Repeat</keyword>
<keyword evidence="2" id="KW-0853">WD repeat</keyword>
<dbReference type="InterPro" id="IPR036322">
    <property type="entry name" value="WD40_repeat_dom_sf"/>
</dbReference>
<evidence type="ECO:0008006" key="8">
    <source>
        <dbReference type="Google" id="ProtNLM"/>
    </source>
</evidence>
<evidence type="ECO:0000256" key="5">
    <source>
        <dbReference type="SAM" id="MobiDB-lite"/>
    </source>
</evidence>
<feature type="region of interest" description="Disordered" evidence="5">
    <location>
        <begin position="664"/>
        <end position="686"/>
    </location>
</feature>
<dbReference type="SUPFAM" id="SSF50978">
    <property type="entry name" value="WD40 repeat-like"/>
    <property type="match status" value="1"/>
</dbReference>
<dbReference type="Gene3D" id="2.130.10.10">
    <property type="entry name" value="YVTN repeat-like/Quinoprotein amine dehydrogenase"/>
    <property type="match status" value="1"/>
</dbReference>
<dbReference type="PANTHER" id="PTHR22846:SF2">
    <property type="entry name" value="F-BOX-LIKE_WD REPEAT-CONTAINING PROTEIN EBI"/>
    <property type="match status" value="1"/>
</dbReference>
<evidence type="ECO:0000256" key="3">
    <source>
        <dbReference type="ARBA" id="ARBA00022737"/>
    </source>
</evidence>
<dbReference type="InterPro" id="IPR015943">
    <property type="entry name" value="WD40/YVTN_repeat-like_dom_sf"/>
</dbReference>
<feature type="region of interest" description="Disordered" evidence="5">
    <location>
        <begin position="538"/>
        <end position="559"/>
    </location>
</feature>